<dbReference type="InterPro" id="IPR001351">
    <property type="entry name" value="Ribosomal_uS3_C"/>
</dbReference>
<keyword evidence="5 8" id="KW-0687">Ribonucleoprotein</keyword>
<gene>
    <name evidence="10" type="primary">rps3</name>
    <name evidence="10" type="ORF">MicpuN_mit69</name>
</gene>
<dbReference type="InterPro" id="IPR018280">
    <property type="entry name" value="Ribosomal_uS3_CS"/>
</dbReference>
<evidence type="ECO:0000256" key="5">
    <source>
        <dbReference type="ARBA" id="ARBA00023274"/>
    </source>
</evidence>
<geneLocation type="mitochondrion" evidence="10"/>
<dbReference type="STRING" id="296587.C1KRI4"/>
<dbReference type="OrthoDB" id="768530at2759"/>
<dbReference type="PANTHER" id="PTHR35928">
    <property type="entry name" value="RIBOSOMAL PROTEIN S3, MITOCHONDRIAL"/>
    <property type="match status" value="1"/>
</dbReference>
<keyword evidence="11" id="KW-1185">Reference proteome</keyword>
<evidence type="ECO:0000313" key="10">
    <source>
        <dbReference type="EMBL" id="ACO55616.1"/>
    </source>
</evidence>
<sequence>MAQKIAPAALRLYTNKKFDASWFSDRMYGSLLQKTLNIKKFVHSIFESIGTKTALSHVQANPQHIYIQSFFCSPRVMNQRLRKKYVALESNTQFLHPFEAYLTAKEKFGRYPLFAICLGAQHKEWETFQHIGFMHLLLLMKYRSSQQHVVSNHRNKTMAAILLKKNRNMYTHKKQFSILNTSEQKTNQIITKYVSHIENVLALYTQKKVVWTPYKIKNAFTSASFVAHYIALQFEQNKKKPFRSIFQDVLKQCVKTPQLVGIRIAIAGRIGGAEMARVEQTQYGQTSLHVFSHTIDYHATSAYTPHGLLGVKVWMSFKS</sequence>
<dbReference type="GO" id="GO:0003735">
    <property type="term" value="F:structural constituent of ribosome"/>
    <property type="evidence" value="ECO:0007669"/>
    <property type="project" value="InterPro"/>
</dbReference>
<dbReference type="GeneID" id="7804381"/>
<dbReference type="RefSeq" id="YP_002860152.1">
    <property type="nucleotide sequence ID" value="NC_012643.1"/>
</dbReference>
<dbReference type="AlphaFoldDB" id="C1KRI4"/>
<evidence type="ECO:0000259" key="9">
    <source>
        <dbReference type="Pfam" id="PF00189"/>
    </source>
</evidence>
<dbReference type="GO" id="GO:0005840">
    <property type="term" value="C:ribosome"/>
    <property type="evidence" value="ECO:0007669"/>
    <property type="project" value="UniProtKB-KW"/>
</dbReference>
<comment type="subcellular location">
    <subcellularLocation>
        <location evidence="1">Mitochondrion</location>
    </subcellularLocation>
</comment>
<dbReference type="GO" id="GO:0006412">
    <property type="term" value="P:translation"/>
    <property type="evidence" value="ECO:0007669"/>
    <property type="project" value="InterPro"/>
</dbReference>
<dbReference type="Proteomes" id="UP000002009">
    <property type="component" value="Mitochondrion MT"/>
</dbReference>
<evidence type="ECO:0000256" key="1">
    <source>
        <dbReference type="ARBA" id="ARBA00004173"/>
    </source>
</evidence>
<evidence type="ECO:0000256" key="3">
    <source>
        <dbReference type="ARBA" id="ARBA00022980"/>
    </source>
</evidence>
<name>C1KRI4_MICCC</name>
<keyword evidence="3 8" id="KW-0689">Ribosomal protein</keyword>
<organism evidence="10 11">
    <name type="scientific">Micromonas commoda (strain RCC299 / NOUM17 / CCMP2709)</name>
    <name type="common">Picoplanktonic green alga</name>
    <dbReference type="NCBI Taxonomy" id="296587"/>
    <lineage>
        <taxon>Eukaryota</taxon>
        <taxon>Viridiplantae</taxon>
        <taxon>Chlorophyta</taxon>
        <taxon>Mamiellophyceae</taxon>
        <taxon>Mamiellales</taxon>
        <taxon>Mamiellaceae</taxon>
        <taxon>Micromonas</taxon>
    </lineage>
</organism>
<dbReference type="GO" id="GO:0005739">
    <property type="term" value="C:mitochondrion"/>
    <property type="evidence" value="ECO:0007669"/>
    <property type="project" value="UniProtKB-SubCell"/>
</dbReference>
<evidence type="ECO:0000256" key="8">
    <source>
        <dbReference type="RuleBase" id="RU003624"/>
    </source>
</evidence>
<reference evidence="10 11" key="1">
    <citation type="submission" date="2009-03" db="EMBL/GenBank/DDBJ databases">
        <authorList>
            <consortium name="Micromonas genome consortium"/>
            <person name="Robbens S."/>
            <person name="Rombauts S."/>
            <person name="Lucas S."/>
            <person name="Glavina del Rio T."/>
            <person name="Tice H."/>
            <person name="Bruce D."/>
            <person name="Pitluck S."/>
            <person name="Van de Peer Y."/>
            <person name="Zhou K."/>
            <person name="Grimwood J."/>
            <person name="Grigoriev I.V."/>
            <person name="Cuvelier M.L."/>
            <person name="Worden A.Z."/>
        </authorList>
    </citation>
    <scope>NUCLEOTIDE SEQUENCE [LARGE SCALE GENOMIC DNA]</scope>
    <source>
        <strain evidence="11">RCC299 / NOUM17</strain>
    </source>
</reference>
<evidence type="ECO:0000256" key="6">
    <source>
        <dbReference type="ARBA" id="ARBA00035157"/>
    </source>
</evidence>
<dbReference type="EMBL" id="FJ859351">
    <property type="protein sequence ID" value="ACO55616.1"/>
    <property type="molecule type" value="Genomic_DNA"/>
</dbReference>
<accession>C1KRI4</accession>
<evidence type="ECO:0000256" key="7">
    <source>
        <dbReference type="ARBA" id="ARBA00035414"/>
    </source>
</evidence>
<dbReference type="InterPro" id="IPR036419">
    <property type="entry name" value="Ribosomal_S3_C_sf"/>
</dbReference>
<evidence type="ECO:0000313" key="11">
    <source>
        <dbReference type="Proteomes" id="UP000002009"/>
    </source>
</evidence>
<dbReference type="SUPFAM" id="SSF54821">
    <property type="entry name" value="Ribosomal protein S3 C-terminal domain"/>
    <property type="match status" value="1"/>
</dbReference>
<dbReference type="PANTHER" id="PTHR35928:SF2">
    <property type="entry name" value="SMALL RIBOSOMAL SUBUNIT PROTEIN US3M"/>
    <property type="match status" value="1"/>
</dbReference>
<dbReference type="SUPFAM" id="SSF54814">
    <property type="entry name" value="Prokaryotic type KH domain (KH-domain type II)"/>
    <property type="match status" value="1"/>
</dbReference>
<dbReference type="Gene3D" id="3.30.1140.32">
    <property type="entry name" value="Ribosomal protein S3, C-terminal domain"/>
    <property type="match status" value="1"/>
</dbReference>
<dbReference type="GO" id="GO:0003723">
    <property type="term" value="F:RNA binding"/>
    <property type="evidence" value="ECO:0007669"/>
    <property type="project" value="InterPro"/>
</dbReference>
<feature type="domain" description="Small ribosomal subunit protein uS3 C-terminal" evidence="9">
    <location>
        <begin position="238"/>
        <end position="314"/>
    </location>
</feature>
<evidence type="ECO:0000256" key="4">
    <source>
        <dbReference type="ARBA" id="ARBA00023128"/>
    </source>
</evidence>
<dbReference type="InParanoid" id="C1KRI4"/>
<dbReference type="InterPro" id="IPR044954">
    <property type="entry name" value="Ribosomal_uS3m_plant"/>
</dbReference>
<dbReference type="GO" id="GO:1990904">
    <property type="term" value="C:ribonucleoprotein complex"/>
    <property type="evidence" value="ECO:0007669"/>
    <property type="project" value="UniProtKB-KW"/>
</dbReference>
<dbReference type="PROSITE" id="PS00548">
    <property type="entry name" value="RIBOSOMAL_S3"/>
    <property type="match status" value="1"/>
</dbReference>
<dbReference type="KEGG" id="mis:MicpuN_mit69"/>
<reference evidence="10 11" key="2">
    <citation type="submission" date="2009-04" db="EMBL/GenBank/DDBJ databases">
        <title>Green evolution and dynamic adaptations revealed by genomes of the marine picoeukaryotes Micromonas.</title>
        <authorList>
            <person name="Worden A.Z."/>
            <person name="Lee J.-H."/>
            <person name="Mock T."/>
            <person name="Rouze P."/>
            <person name="Simmons M.P."/>
            <person name="Aerts A.L."/>
            <person name="Allen A.E."/>
            <person name="Cuvelier M.L."/>
            <person name="Derelle E."/>
            <person name="Everett M.V."/>
            <person name="Foulon E."/>
            <person name="Grimwood J."/>
            <person name="Gundlach H."/>
            <person name="Henrissat B."/>
            <person name="Napoli C."/>
            <person name="McDonald S.M."/>
            <person name="Schnitzler Parker M."/>
            <person name="Rombauts S."/>
            <person name="Salamov A."/>
            <person name="Von Dassow P."/>
            <person name="Badger J.H."/>
            <person name="Coutinho P.M."/>
            <person name="Demir E."/>
            <person name="Dubchak I."/>
            <person name="Gentemann C."/>
            <person name="Eikrem W."/>
            <person name="Gready J.E."/>
            <person name="John U."/>
            <person name="Lanier W."/>
            <person name="Lindquist E.A."/>
            <person name="Lucas S."/>
            <person name="Mayer K.F.X."/>
            <person name="Moreau H."/>
            <person name="Not F."/>
            <person name="Otillar R."/>
            <person name="Panaud O."/>
            <person name="Pangilinan J."/>
            <person name="Paulsen I."/>
            <person name="Piegu B."/>
            <person name="Poliakov A."/>
            <person name="Robbens S."/>
            <person name="Schmutz J."/>
            <person name="Toulza E."/>
            <person name="Wyss T."/>
            <person name="Zelensky A."/>
            <person name="Zhou K."/>
            <person name="Armbrust E.V."/>
            <person name="Bhattacharya D."/>
            <person name="Goodenough U.W."/>
            <person name="Van de Peer Y."/>
            <person name="Grigoriev I.V."/>
        </authorList>
    </citation>
    <scope>NUCLEOTIDE SEQUENCE [LARGE SCALE GENOMIC DNA]</scope>
    <source>
        <strain evidence="11">RCC299 / NOUM17</strain>
    </source>
</reference>
<dbReference type="InterPro" id="IPR009019">
    <property type="entry name" value="KH_sf_prok-type"/>
</dbReference>
<evidence type="ECO:0000256" key="2">
    <source>
        <dbReference type="ARBA" id="ARBA00010761"/>
    </source>
</evidence>
<dbReference type="Pfam" id="PF00189">
    <property type="entry name" value="Ribosomal_S3_C"/>
    <property type="match status" value="1"/>
</dbReference>
<comment type="similarity">
    <text evidence="2 8">Belongs to the universal ribosomal protein uS3 family.</text>
</comment>
<proteinExistence type="inferred from homology"/>
<keyword evidence="4 10" id="KW-0496">Mitochondrion</keyword>
<protein>
    <recommendedName>
        <fullName evidence="6">Small ribosomal subunit protein uS3m</fullName>
    </recommendedName>
    <alternativeName>
        <fullName evidence="7">Ribosomal protein S3, mitochondrial</fullName>
    </alternativeName>
</protein>